<name>A0ABP0K2P2_9DINO</name>
<organism evidence="1 2">
    <name type="scientific">Durusdinium trenchii</name>
    <dbReference type="NCBI Taxonomy" id="1381693"/>
    <lineage>
        <taxon>Eukaryota</taxon>
        <taxon>Sar</taxon>
        <taxon>Alveolata</taxon>
        <taxon>Dinophyceae</taxon>
        <taxon>Suessiales</taxon>
        <taxon>Symbiodiniaceae</taxon>
        <taxon>Durusdinium</taxon>
    </lineage>
</organism>
<protein>
    <submittedName>
        <fullName evidence="1">Uncharacterized protein</fullName>
    </submittedName>
</protein>
<dbReference type="Proteomes" id="UP001642484">
    <property type="component" value="Unassembled WGS sequence"/>
</dbReference>
<dbReference type="EMBL" id="CAXAMN010007236">
    <property type="protein sequence ID" value="CAK9020918.1"/>
    <property type="molecule type" value="Genomic_DNA"/>
</dbReference>
<proteinExistence type="predicted"/>
<reference evidence="1 2" key="1">
    <citation type="submission" date="2024-02" db="EMBL/GenBank/DDBJ databases">
        <authorList>
            <person name="Chen Y."/>
            <person name="Shah S."/>
            <person name="Dougan E. K."/>
            <person name="Thang M."/>
            <person name="Chan C."/>
        </authorList>
    </citation>
    <scope>NUCLEOTIDE SEQUENCE [LARGE SCALE GENOMIC DNA]</scope>
</reference>
<keyword evidence="2" id="KW-1185">Reference proteome</keyword>
<comment type="caution">
    <text evidence="1">The sequence shown here is derived from an EMBL/GenBank/DDBJ whole genome shotgun (WGS) entry which is preliminary data.</text>
</comment>
<evidence type="ECO:0000313" key="2">
    <source>
        <dbReference type="Proteomes" id="UP001642484"/>
    </source>
</evidence>
<sequence length="143" mass="15552">MSSPSHCWSGGVWKCHSNGGASPVTLDFHRPATRQMPHVRSAVDHAVWCTGPSACGHHVAVETMTSWPLLGLGEGCGQPRPSIVLIDISLTVWSTWTSPQERSGHILADVIRKLNPSCFKSLQTARLVQNHIPYTSSRTSSEV</sequence>
<gene>
    <name evidence="1" type="ORF">CCMP2556_LOCUS14247</name>
</gene>
<accession>A0ABP0K2P2</accession>
<evidence type="ECO:0000313" key="1">
    <source>
        <dbReference type="EMBL" id="CAK9020918.1"/>
    </source>
</evidence>